<evidence type="ECO:0000256" key="12">
    <source>
        <dbReference type="ARBA" id="ARBA00023170"/>
    </source>
</evidence>
<keyword evidence="2" id="KW-0723">Serine/threonine-protein kinase</keyword>
<accession>A0AA39W1J2</accession>
<dbReference type="PROSITE" id="PS50011">
    <property type="entry name" value="PROTEIN_KINASE_DOM"/>
    <property type="match status" value="2"/>
</dbReference>
<keyword evidence="6" id="KW-0732">Signal</keyword>
<dbReference type="GO" id="GO:0005524">
    <property type="term" value="F:ATP binding"/>
    <property type="evidence" value="ECO:0007669"/>
    <property type="project" value="UniProtKB-UniRule"/>
</dbReference>
<keyword evidence="3" id="KW-0597">Phosphoprotein</keyword>
<proteinExistence type="predicted"/>
<keyword evidence="12" id="KW-0675">Receptor</keyword>
<dbReference type="PROSITE" id="PS00108">
    <property type="entry name" value="PROTEIN_KINASE_ST"/>
    <property type="match status" value="2"/>
</dbReference>
<keyword evidence="4" id="KW-0808">Transferase</keyword>
<dbReference type="Proteomes" id="UP001168877">
    <property type="component" value="Unassembled WGS sequence"/>
</dbReference>
<dbReference type="InterPro" id="IPR008271">
    <property type="entry name" value="Ser/Thr_kinase_AS"/>
</dbReference>
<name>A0AA39W1J2_ACESA</name>
<keyword evidence="9 13" id="KW-0067">ATP-binding</keyword>
<dbReference type="PROSITE" id="PS00107">
    <property type="entry name" value="PROTEIN_KINASE_ATP"/>
    <property type="match status" value="2"/>
</dbReference>
<reference evidence="15" key="1">
    <citation type="journal article" date="2022" name="Plant J.">
        <title>Strategies of tolerance reflected in two North American maple genomes.</title>
        <authorList>
            <person name="McEvoy S.L."/>
            <person name="Sezen U.U."/>
            <person name="Trouern-Trend A."/>
            <person name="McMahon S.M."/>
            <person name="Schaberg P.G."/>
            <person name="Yang J."/>
            <person name="Wegrzyn J.L."/>
            <person name="Swenson N.G."/>
        </authorList>
    </citation>
    <scope>NUCLEOTIDE SEQUENCE</scope>
    <source>
        <strain evidence="15">NS2018</strain>
    </source>
</reference>
<dbReference type="GO" id="GO:0016020">
    <property type="term" value="C:membrane"/>
    <property type="evidence" value="ECO:0007669"/>
    <property type="project" value="UniProtKB-SubCell"/>
</dbReference>
<dbReference type="Pfam" id="PF12819">
    <property type="entry name" value="Malectin_like"/>
    <property type="match status" value="1"/>
</dbReference>
<dbReference type="InterPro" id="IPR017441">
    <property type="entry name" value="Protein_kinase_ATP_BS"/>
</dbReference>
<evidence type="ECO:0000256" key="4">
    <source>
        <dbReference type="ARBA" id="ARBA00022679"/>
    </source>
</evidence>
<feature type="domain" description="Protein kinase" evidence="14">
    <location>
        <begin position="3"/>
        <end position="275"/>
    </location>
</feature>
<keyword evidence="16" id="KW-1185">Reference proteome</keyword>
<dbReference type="PANTHER" id="PTHR45631">
    <property type="entry name" value="OS07G0107800 PROTEIN-RELATED"/>
    <property type="match status" value="1"/>
</dbReference>
<evidence type="ECO:0000256" key="6">
    <source>
        <dbReference type="ARBA" id="ARBA00022729"/>
    </source>
</evidence>
<dbReference type="SMART" id="SM00220">
    <property type="entry name" value="S_TKc"/>
    <property type="match status" value="2"/>
</dbReference>
<dbReference type="Gene3D" id="1.10.510.10">
    <property type="entry name" value="Transferase(Phosphotransferase) domain 1"/>
    <property type="match status" value="2"/>
</dbReference>
<sequence>MTNNFQRIIGKGGFGTVYYGCLDDSTQVAVKMLSPSSIQGYKQFQAEVELLMRVHHKNLTSLVGYCDDGTNMGLIYEFMANGNLETHLLDKTVADSLSWEKRLQIATEAALGLEYLHSGCKPPIVHRDVKSTNILLNEKFQAKLADFGLSRIFPIESGTHMTSIAGTPGYLDPEYYISGRLTEKSDVYSFGVVLLELITSKTVIEKSHERIHISQWVSFMLAKGDIKNVVDPRLHGDFDINSVWKAIEIAMACVSPNSAKRPTMAQVVMELNECLAIQTDRGEVDDETNLKDSVELVNLNLHSELFPLARLKDDACDRIWSPYRQSNWLILSSLINFNTLGSTYQPPSTVLQTGAMPGNDSDSLVIVWVPNDPTAEYYFYLYFAELDQSQQNKDDRGVDVYLNGVFRGGPFKPPYNTSLTVHTGESDHGQRLEFSFNKSKKSLLPPILNGIELHQLKPFHQLLTNQQDTGNKATQSNGRSGSFELKNQRFSYSDVVRMTNNFQTIIGKGGFGTVYYGCLDDTQVAVKMLSPSSIQGYKEFQAEVELLMRVHHKNLASLVGYCDDGTNMGLIYEFMANGNLETHLLDKKVADILNWEKRLQIATEAALGLEYLHSGCKPPIVHRDVKSTNILLNEKFQAKLADFGLSRIFPTESGTHMLASIAGTPGHLDPEYYISSRLTEKSDVYSFGVVLLELITSKTVIEKSHARTHISQWVSFMLAKADIKNVVDPRLHGDFNINSVWKVVEIAMACVSPNSAKRPTMTQVVMELNECLAIETGCREVDDETDLKDSVELVNFNMHSEISPLAR</sequence>
<dbReference type="Pfam" id="PF00069">
    <property type="entry name" value="Pkinase"/>
    <property type="match status" value="1"/>
</dbReference>
<dbReference type="SUPFAM" id="SSF56112">
    <property type="entry name" value="Protein kinase-like (PK-like)"/>
    <property type="match status" value="2"/>
</dbReference>
<dbReference type="EMBL" id="JAUESC010000004">
    <property type="protein sequence ID" value="KAK0598586.1"/>
    <property type="molecule type" value="Genomic_DNA"/>
</dbReference>
<gene>
    <name evidence="15" type="ORF">LWI29_036080</name>
</gene>
<dbReference type="PANTHER" id="PTHR45631:SF197">
    <property type="entry name" value="TYROSINE KINASE FAMILY PROTEIN"/>
    <property type="match status" value="1"/>
</dbReference>
<dbReference type="FunFam" id="3.30.200.20:FF:000394">
    <property type="entry name" value="Leucine-rich repeat receptor-like protein kinase"/>
    <property type="match status" value="2"/>
</dbReference>
<keyword evidence="10" id="KW-1133">Transmembrane helix</keyword>
<organism evidence="15 16">
    <name type="scientific">Acer saccharum</name>
    <name type="common">Sugar maple</name>
    <dbReference type="NCBI Taxonomy" id="4024"/>
    <lineage>
        <taxon>Eukaryota</taxon>
        <taxon>Viridiplantae</taxon>
        <taxon>Streptophyta</taxon>
        <taxon>Embryophyta</taxon>
        <taxon>Tracheophyta</taxon>
        <taxon>Spermatophyta</taxon>
        <taxon>Magnoliopsida</taxon>
        <taxon>eudicotyledons</taxon>
        <taxon>Gunneridae</taxon>
        <taxon>Pentapetalae</taxon>
        <taxon>rosids</taxon>
        <taxon>malvids</taxon>
        <taxon>Sapindales</taxon>
        <taxon>Sapindaceae</taxon>
        <taxon>Hippocastanoideae</taxon>
        <taxon>Acereae</taxon>
        <taxon>Acer</taxon>
    </lineage>
</organism>
<dbReference type="AlphaFoldDB" id="A0AA39W1J2"/>
<feature type="binding site" evidence="13">
    <location>
        <position position="527"/>
    </location>
    <ligand>
        <name>ATP</name>
        <dbReference type="ChEBI" id="CHEBI:30616"/>
    </ligand>
</feature>
<keyword evidence="11" id="KW-0472">Membrane</keyword>
<dbReference type="InterPro" id="IPR001245">
    <property type="entry name" value="Ser-Thr/Tyr_kinase_cat_dom"/>
</dbReference>
<evidence type="ECO:0000256" key="3">
    <source>
        <dbReference type="ARBA" id="ARBA00022553"/>
    </source>
</evidence>
<evidence type="ECO:0000256" key="11">
    <source>
        <dbReference type="ARBA" id="ARBA00023136"/>
    </source>
</evidence>
<protein>
    <recommendedName>
        <fullName evidence="14">Protein kinase domain-containing protein</fullName>
    </recommendedName>
</protein>
<evidence type="ECO:0000256" key="10">
    <source>
        <dbReference type="ARBA" id="ARBA00022989"/>
    </source>
</evidence>
<evidence type="ECO:0000313" key="15">
    <source>
        <dbReference type="EMBL" id="KAK0598586.1"/>
    </source>
</evidence>
<keyword evidence="8" id="KW-0418">Kinase</keyword>
<keyword evidence="5" id="KW-0812">Transmembrane</keyword>
<feature type="binding site" evidence="13">
    <location>
        <position position="31"/>
    </location>
    <ligand>
        <name>ATP</name>
        <dbReference type="ChEBI" id="CHEBI:30616"/>
    </ligand>
</feature>
<evidence type="ECO:0000256" key="7">
    <source>
        <dbReference type="ARBA" id="ARBA00022741"/>
    </source>
</evidence>
<dbReference type="FunFam" id="1.10.510.10:FF:000146">
    <property type="entry name" value="LRR receptor-like serine/threonine-protein kinase IOS1"/>
    <property type="match status" value="2"/>
</dbReference>
<evidence type="ECO:0000256" key="9">
    <source>
        <dbReference type="ARBA" id="ARBA00022840"/>
    </source>
</evidence>
<keyword evidence="7 13" id="KW-0547">Nucleotide-binding</keyword>
<evidence type="ECO:0000256" key="13">
    <source>
        <dbReference type="PROSITE-ProRule" id="PRU10141"/>
    </source>
</evidence>
<dbReference type="InterPro" id="IPR000719">
    <property type="entry name" value="Prot_kinase_dom"/>
</dbReference>
<feature type="domain" description="Protein kinase" evidence="14">
    <location>
        <begin position="500"/>
        <end position="772"/>
    </location>
</feature>
<dbReference type="Gene3D" id="3.30.200.20">
    <property type="entry name" value="Phosphorylase Kinase, domain 1"/>
    <property type="match status" value="2"/>
</dbReference>
<evidence type="ECO:0000256" key="5">
    <source>
        <dbReference type="ARBA" id="ARBA00022692"/>
    </source>
</evidence>
<dbReference type="GO" id="GO:0004674">
    <property type="term" value="F:protein serine/threonine kinase activity"/>
    <property type="evidence" value="ECO:0007669"/>
    <property type="project" value="UniProtKB-KW"/>
</dbReference>
<dbReference type="InterPro" id="IPR024788">
    <property type="entry name" value="Malectin-like_Carb-bd_dom"/>
</dbReference>
<evidence type="ECO:0000259" key="14">
    <source>
        <dbReference type="PROSITE" id="PS50011"/>
    </source>
</evidence>
<dbReference type="CDD" id="cd14066">
    <property type="entry name" value="STKc_IRAK"/>
    <property type="match status" value="2"/>
</dbReference>
<comment type="caution">
    <text evidence="15">The sequence shown here is derived from an EMBL/GenBank/DDBJ whole genome shotgun (WGS) entry which is preliminary data.</text>
</comment>
<evidence type="ECO:0000256" key="8">
    <source>
        <dbReference type="ARBA" id="ARBA00022777"/>
    </source>
</evidence>
<reference evidence="15" key="2">
    <citation type="submission" date="2023-06" db="EMBL/GenBank/DDBJ databases">
        <authorList>
            <person name="Swenson N.G."/>
            <person name="Wegrzyn J.L."/>
            <person name="Mcevoy S.L."/>
        </authorList>
    </citation>
    <scope>NUCLEOTIDE SEQUENCE</scope>
    <source>
        <strain evidence="15">NS2018</strain>
        <tissue evidence="15">Leaf</tissue>
    </source>
</reference>
<comment type="subcellular location">
    <subcellularLocation>
        <location evidence="1">Membrane</location>
        <topology evidence="1">Single-pass membrane protein</topology>
    </subcellularLocation>
</comment>
<evidence type="ECO:0000256" key="1">
    <source>
        <dbReference type="ARBA" id="ARBA00004167"/>
    </source>
</evidence>
<evidence type="ECO:0000313" key="16">
    <source>
        <dbReference type="Proteomes" id="UP001168877"/>
    </source>
</evidence>
<dbReference type="Pfam" id="PF07714">
    <property type="entry name" value="PK_Tyr_Ser-Thr"/>
    <property type="match status" value="1"/>
</dbReference>
<evidence type="ECO:0000256" key="2">
    <source>
        <dbReference type="ARBA" id="ARBA00022527"/>
    </source>
</evidence>
<dbReference type="InterPro" id="IPR011009">
    <property type="entry name" value="Kinase-like_dom_sf"/>
</dbReference>